<dbReference type="GO" id="GO:0035861">
    <property type="term" value="C:site of double-strand break"/>
    <property type="evidence" value="ECO:0007669"/>
    <property type="project" value="TreeGrafter"/>
</dbReference>
<protein>
    <recommendedName>
        <fullName evidence="3">Cyclin N-terminal domain-containing protein 1</fullName>
    </recommendedName>
</protein>
<comment type="caution">
    <text evidence="1">The sequence shown here is derived from an EMBL/GenBank/DDBJ whole genome shotgun (WGS) entry which is preliminary data.</text>
</comment>
<name>A0A8T2PCD1_9TELE</name>
<sequence length="307" mass="34656">MQDNSFVSLPIKDMSKFFSGENATLKFGEAPFSILYDFLTDLNNTNKQSLNNVSTYCGAFKDRRLVECVFLICEELRLDPLAAYQAIELLERFMVKHLEDLICAYNPCGEDGVVCVNYSDSIFIKLSKKFSLHVFSCIQLASKLTLHGNVIDNNTALKFLKSVGHSYAKETLLESELRILKTLNFCINVPNPLMYVETLLEVLGYNDVSTPVPQLYLICQHVLRFTYLQRKLIYHSLLVSATKCTKPSTEKRVKFSEVTEDCMLLSVGVIAAGAFILNIPNWEKVTPQMGCAHWLMISAVQSALFIS</sequence>
<dbReference type="InterPro" id="IPR036915">
    <property type="entry name" value="Cyclin-like_sf"/>
</dbReference>
<proteinExistence type="predicted"/>
<dbReference type="Proteomes" id="UP000824540">
    <property type="component" value="Unassembled WGS sequence"/>
</dbReference>
<dbReference type="AlphaFoldDB" id="A0A8T2PCD1"/>
<evidence type="ECO:0000313" key="1">
    <source>
        <dbReference type="EMBL" id="KAG9350204.1"/>
    </source>
</evidence>
<dbReference type="OrthoDB" id="9983043at2759"/>
<organism evidence="1 2">
    <name type="scientific">Albula glossodonta</name>
    <name type="common">roundjaw bonefish</name>
    <dbReference type="NCBI Taxonomy" id="121402"/>
    <lineage>
        <taxon>Eukaryota</taxon>
        <taxon>Metazoa</taxon>
        <taxon>Chordata</taxon>
        <taxon>Craniata</taxon>
        <taxon>Vertebrata</taxon>
        <taxon>Euteleostomi</taxon>
        <taxon>Actinopterygii</taxon>
        <taxon>Neopterygii</taxon>
        <taxon>Teleostei</taxon>
        <taxon>Albuliformes</taxon>
        <taxon>Albulidae</taxon>
        <taxon>Albula</taxon>
    </lineage>
</organism>
<dbReference type="SUPFAM" id="SSF47954">
    <property type="entry name" value="Cyclin-like"/>
    <property type="match status" value="1"/>
</dbReference>
<dbReference type="PANTHER" id="PTHR21615">
    <property type="entry name" value="CYCLIN N-TERMINAL DOMAIN-CONTAINING PROTEIN 1"/>
    <property type="match status" value="1"/>
</dbReference>
<dbReference type="CDD" id="cd20541">
    <property type="entry name" value="CYCLIN_CNTD1"/>
    <property type="match status" value="1"/>
</dbReference>
<keyword evidence="2" id="KW-1185">Reference proteome</keyword>
<dbReference type="Gene3D" id="1.10.472.10">
    <property type="entry name" value="Cyclin-like"/>
    <property type="match status" value="1"/>
</dbReference>
<dbReference type="GO" id="GO:0007131">
    <property type="term" value="P:reciprocal meiotic recombination"/>
    <property type="evidence" value="ECO:0007669"/>
    <property type="project" value="TreeGrafter"/>
</dbReference>
<evidence type="ECO:0000313" key="2">
    <source>
        <dbReference type="Proteomes" id="UP000824540"/>
    </source>
</evidence>
<reference evidence="1" key="1">
    <citation type="thesis" date="2021" institute="BYU ScholarsArchive" country="Provo, UT, USA">
        <title>Applications of and Algorithms for Genome Assembly and Genomic Analyses with an Emphasis on Marine Teleosts.</title>
        <authorList>
            <person name="Pickett B.D."/>
        </authorList>
    </citation>
    <scope>NUCLEOTIDE SEQUENCE</scope>
    <source>
        <strain evidence="1">HI-2016</strain>
    </source>
</reference>
<accession>A0A8T2PCD1</accession>
<evidence type="ECO:0008006" key="3">
    <source>
        <dbReference type="Google" id="ProtNLM"/>
    </source>
</evidence>
<dbReference type="EMBL" id="JAFBMS010000008">
    <property type="protein sequence ID" value="KAG9350204.1"/>
    <property type="molecule type" value="Genomic_DNA"/>
</dbReference>
<gene>
    <name evidence="1" type="ORF">JZ751_026557</name>
</gene>
<dbReference type="PANTHER" id="PTHR21615:SF2">
    <property type="entry name" value="CYCLIN N-TERMINAL DOMAIN-CONTAINING PROTEIN 1"/>
    <property type="match status" value="1"/>
</dbReference>